<evidence type="ECO:0000313" key="3">
    <source>
        <dbReference type="Proteomes" id="UP000586305"/>
    </source>
</evidence>
<proteinExistence type="predicted"/>
<dbReference type="RefSeq" id="WP_171625690.1">
    <property type="nucleotide sequence ID" value="NZ_JABBPG010000003.1"/>
</dbReference>
<dbReference type="EMBL" id="JABBPG010000003">
    <property type="protein sequence ID" value="NOU50603.1"/>
    <property type="molecule type" value="Genomic_DNA"/>
</dbReference>
<protein>
    <submittedName>
        <fullName evidence="2">PA2169 family four-helix-bundle protein</fullName>
    </submittedName>
</protein>
<comment type="caution">
    <text evidence="2">The sequence shown here is derived from an EMBL/GenBank/DDBJ whole genome shotgun (WGS) entry which is preliminary data.</text>
</comment>
<keyword evidence="3" id="KW-1185">Reference proteome</keyword>
<dbReference type="InterPro" id="IPR011971">
    <property type="entry name" value="CHP02284"/>
</dbReference>
<evidence type="ECO:0000259" key="1">
    <source>
        <dbReference type="Pfam" id="PF09537"/>
    </source>
</evidence>
<gene>
    <name evidence="2" type="ORF">HG263_08615</name>
</gene>
<feature type="domain" description="DUF2383" evidence="1">
    <location>
        <begin position="9"/>
        <end position="115"/>
    </location>
</feature>
<sequence length="148" mass="16772">MTDSSFDLSAVKELIKVLNGGVEFYTEAKKKVDNLMLERIFEQNMLDKAKAQSELQKFIVADEGKIESDSAFSVELRESYTKVIALISIDKEHTYISQLEEVEDKVLEKIDKALNSPLPADCKQTLKQIRITMQANHDEMKGLQEATS</sequence>
<dbReference type="Pfam" id="PF09537">
    <property type="entry name" value="DUF2383"/>
    <property type="match status" value="1"/>
</dbReference>
<dbReference type="AlphaFoldDB" id="A0A849VDG3"/>
<accession>A0A849VDG3</accession>
<organism evidence="2 3">
    <name type="scientific">Pseudoalteromonas caenipelagi</name>
    <dbReference type="NCBI Taxonomy" id="2726988"/>
    <lineage>
        <taxon>Bacteria</taxon>
        <taxon>Pseudomonadati</taxon>
        <taxon>Pseudomonadota</taxon>
        <taxon>Gammaproteobacteria</taxon>
        <taxon>Alteromonadales</taxon>
        <taxon>Pseudoalteromonadaceae</taxon>
        <taxon>Pseudoalteromonas</taxon>
    </lineage>
</organism>
<dbReference type="Gene3D" id="1.20.1260.10">
    <property type="match status" value="1"/>
</dbReference>
<evidence type="ECO:0000313" key="2">
    <source>
        <dbReference type="EMBL" id="NOU50603.1"/>
    </source>
</evidence>
<dbReference type="InterPro" id="IPR012347">
    <property type="entry name" value="Ferritin-like"/>
</dbReference>
<dbReference type="InterPro" id="IPR019052">
    <property type="entry name" value="DUF2383"/>
</dbReference>
<reference evidence="2 3" key="1">
    <citation type="submission" date="2020-04" db="EMBL/GenBank/DDBJ databases">
        <title>Pseudoalteromonas caenipelagi sp. nov., isolated from a tidal flat.</title>
        <authorList>
            <person name="Park S."/>
            <person name="Yoon J.-H."/>
        </authorList>
    </citation>
    <scope>NUCLEOTIDE SEQUENCE [LARGE SCALE GENOMIC DNA]</scope>
    <source>
        <strain evidence="2 3">JBTF-M23</strain>
    </source>
</reference>
<dbReference type="Proteomes" id="UP000586305">
    <property type="component" value="Unassembled WGS sequence"/>
</dbReference>
<dbReference type="NCBIfam" id="TIGR02284">
    <property type="entry name" value="PA2169 family four-helix-bundle protein"/>
    <property type="match status" value="1"/>
</dbReference>
<name>A0A849VDG3_9GAMM</name>